<gene>
    <name evidence="16" type="primary">ATL48_1</name>
    <name evidence="16" type="ORF">Zm00014a_001201</name>
</gene>
<feature type="transmembrane region" description="Helical" evidence="14">
    <location>
        <begin position="59"/>
        <end position="78"/>
    </location>
</feature>
<dbReference type="Gene3D" id="3.30.40.10">
    <property type="entry name" value="Zinc/RING finger domain, C3HC4 (zinc finger)"/>
    <property type="match status" value="1"/>
</dbReference>
<dbReference type="InterPro" id="IPR001841">
    <property type="entry name" value="Znf_RING"/>
</dbReference>
<keyword evidence="11 14" id="KW-1133">Transmembrane helix</keyword>
<feature type="domain" description="RING-type" evidence="15">
    <location>
        <begin position="137"/>
        <end position="179"/>
    </location>
</feature>
<dbReference type="GO" id="GO:0016020">
    <property type="term" value="C:membrane"/>
    <property type="evidence" value="ECO:0007669"/>
    <property type="project" value="UniProtKB-SubCell"/>
</dbReference>
<dbReference type="PANTHER" id="PTHR46913:SF1">
    <property type="entry name" value="RING-H2 FINGER PROTEIN ATL16"/>
    <property type="match status" value="1"/>
</dbReference>
<dbReference type="ExpressionAtlas" id="A0A3L6GBT1">
    <property type="expression patterns" value="baseline and differential"/>
</dbReference>
<comment type="subcellular location">
    <subcellularLocation>
        <location evidence="2">Membrane</location>
        <topology evidence="2">Single-pass membrane protein</topology>
    </subcellularLocation>
</comment>
<evidence type="ECO:0000256" key="8">
    <source>
        <dbReference type="ARBA" id="ARBA00022771"/>
    </source>
</evidence>
<evidence type="ECO:0000313" key="17">
    <source>
        <dbReference type="Proteomes" id="UP000251960"/>
    </source>
</evidence>
<comment type="caution">
    <text evidence="16">The sequence shown here is derived from an EMBL/GenBank/DDBJ whole genome shotgun (WGS) entry which is preliminary data.</text>
</comment>
<dbReference type="EC" id="2.3.2.27" evidence="4"/>
<evidence type="ECO:0000256" key="2">
    <source>
        <dbReference type="ARBA" id="ARBA00004167"/>
    </source>
</evidence>
<keyword evidence="8 13" id="KW-0863">Zinc-finger</keyword>
<dbReference type="PANTHER" id="PTHR46913">
    <property type="entry name" value="RING-H2 FINGER PROTEIN ATL16"/>
    <property type="match status" value="1"/>
</dbReference>
<dbReference type="SMART" id="SM00184">
    <property type="entry name" value="RING"/>
    <property type="match status" value="1"/>
</dbReference>
<comment type="catalytic activity">
    <reaction evidence="1">
        <text>S-ubiquitinyl-[E2 ubiquitin-conjugating enzyme]-L-cysteine + [acceptor protein]-L-lysine = [E2 ubiquitin-conjugating enzyme]-L-cysteine + N(6)-ubiquitinyl-[acceptor protein]-L-lysine.</text>
        <dbReference type="EC" id="2.3.2.27"/>
    </reaction>
</comment>
<dbReference type="SUPFAM" id="SSF57850">
    <property type="entry name" value="RING/U-box"/>
    <property type="match status" value="1"/>
</dbReference>
<evidence type="ECO:0000256" key="10">
    <source>
        <dbReference type="ARBA" id="ARBA00022833"/>
    </source>
</evidence>
<evidence type="ECO:0000313" key="16">
    <source>
        <dbReference type="EMBL" id="PWZ45349.1"/>
    </source>
</evidence>
<proteinExistence type="predicted"/>
<dbReference type="GO" id="GO:0061630">
    <property type="term" value="F:ubiquitin protein ligase activity"/>
    <property type="evidence" value="ECO:0007669"/>
    <property type="project" value="UniProtKB-EC"/>
</dbReference>
<protein>
    <recommendedName>
        <fullName evidence="4">RING-type E3 ubiquitin transferase</fullName>
        <ecNumber evidence="4">2.3.2.27</ecNumber>
    </recommendedName>
</protein>
<dbReference type="GO" id="GO:0008270">
    <property type="term" value="F:zinc ion binding"/>
    <property type="evidence" value="ECO:0007669"/>
    <property type="project" value="UniProtKB-KW"/>
</dbReference>
<dbReference type="AlphaFoldDB" id="A0A3L6GBT1"/>
<evidence type="ECO:0000256" key="3">
    <source>
        <dbReference type="ARBA" id="ARBA00004906"/>
    </source>
</evidence>
<sequence length="208" mass="21698">MDGEAVRRGNGAWEIVLVRRPADPTTAWSDRYVKLFLLWSAAIAVSVALYVFVGYVWGSVATAAFLVAGCWITCCYYLKAARPEPTTTPLPADNAAVPALGQVNGGAGVGLSQAEVEAIPVFEYRRKAAAAAAAEHCAVCINAVRNGEAVRRLPACAHTFHAPCVDGWLRAHATCPMCRADVKVVAVGLAAGSVGLVCRAAGAGVQNC</sequence>
<dbReference type="PROSITE" id="PS50089">
    <property type="entry name" value="ZF_RING_2"/>
    <property type="match status" value="1"/>
</dbReference>
<reference evidence="16 17" key="1">
    <citation type="journal article" date="2018" name="Nat. Genet.">
        <title>Extensive intraspecific gene order and gene structural variations between Mo17 and other maize genomes.</title>
        <authorList>
            <person name="Sun S."/>
            <person name="Zhou Y."/>
            <person name="Chen J."/>
            <person name="Shi J."/>
            <person name="Zhao H."/>
            <person name="Zhao H."/>
            <person name="Song W."/>
            <person name="Zhang M."/>
            <person name="Cui Y."/>
            <person name="Dong X."/>
            <person name="Liu H."/>
            <person name="Ma X."/>
            <person name="Jiao Y."/>
            <person name="Wang B."/>
            <person name="Wei X."/>
            <person name="Stein J.C."/>
            <person name="Glaubitz J.C."/>
            <person name="Lu F."/>
            <person name="Yu G."/>
            <person name="Liang C."/>
            <person name="Fengler K."/>
            <person name="Li B."/>
            <person name="Rafalski A."/>
            <person name="Schnable P.S."/>
            <person name="Ware D.H."/>
            <person name="Buckler E.S."/>
            <person name="Lai J."/>
        </authorList>
    </citation>
    <scope>NUCLEOTIDE SEQUENCE [LARGE SCALE GENOMIC DNA]</scope>
    <source>
        <strain evidence="17">cv. Missouri 17</strain>
        <tissue evidence="16">Seedling</tissue>
    </source>
</reference>
<evidence type="ECO:0000256" key="4">
    <source>
        <dbReference type="ARBA" id="ARBA00012483"/>
    </source>
</evidence>
<accession>A0A3L6GBT1</accession>
<dbReference type="EMBL" id="NCVQ01000002">
    <property type="protein sequence ID" value="PWZ45349.1"/>
    <property type="molecule type" value="Genomic_DNA"/>
</dbReference>
<evidence type="ECO:0000256" key="9">
    <source>
        <dbReference type="ARBA" id="ARBA00022786"/>
    </source>
</evidence>
<evidence type="ECO:0000256" key="11">
    <source>
        <dbReference type="ARBA" id="ARBA00022989"/>
    </source>
</evidence>
<dbReference type="UniPathway" id="UPA00143"/>
<feature type="transmembrane region" description="Helical" evidence="14">
    <location>
        <begin position="35"/>
        <end position="53"/>
    </location>
</feature>
<keyword evidence="12 14" id="KW-0472">Membrane</keyword>
<evidence type="ECO:0000256" key="12">
    <source>
        <dbReference type="ARBA" id="ARBA00023136"/>
    </source>
</evidence>
<dbReference type="InterPro" id="IPR013083">
    <property type="entry name" value="Znf_RING/FYVE/PHD"/>
</dbReference>
<dbReference type="Pfam" id="PF13639">
    <property type="entry name" value="zf-RING_2"/>
    <property type="match status" value="1"/>
</dbReference>
<dbReference type="GO" id="GO:0016567">
    <property type="term" value="P:protein ubiquitination"/>
    <property type="evidence" value="ECO:0007669"/>
    <property type="project" value="UniProtKB-UniPathway"/>
</dbReference>
<keyword evidence="10" id="KW-0862">Zinc</keyword>
<name>A0A3L6GBT1_MAIZE</name>
<evidence type="ECO:0000256" key="13">
    <source>
        <dbReference type="PROSITE-ProRule" id="PRU00175"/>
    </source>
</evidence>
<evidence type="ECO:0000259" key="15">
    <source>
        <dbReference type="PROSITE" id="PS50089"/>
    </source>
</evidence>
<dbReference type="InterPro" id="IPR044600">
    <property type="entry name" value="ATL1/ATL16-like"/>
</dbReference>
<evidence type="ECO:0000256" key="6">
    <source>
        <dbReference type="ARBA" id="ARBA00022692"/>
    </source>
</evidence>
<keyword evidence="9" id="KW-0833">Ubl conjugation pathway</keyword>
<evidence type="ECO:0000256" key="1">
    <source>
        <dbReference type="ARBA" id="ARBA00000900"/>
    </source>
</evidence>
<keyword evidence="7" id="KW-0479">Metal-binding</keyword>
<comment type="pathway">
    <text evidence="3">Protein modification; protein ubiquitination.</text>
</comment>
<evidence type="ECO:0000256" key="14">
    <source>
        <dbReference type="SAM" id="Phobius"/>
    </source>
</evidence>
<evidence type="ECO:0000256" key="7">
    <source>
        <dbReference type="ARBA" id="ARBA00022723"/>
    </source>
</evidence>
<dbReference type="Proteomes" id="UP000251960">
    <property type="component" value="Chromosome 10"/>
</dbReference>
<keyword evidence="6 14" id="KW-0812">Transmembrane</keyword>
<evidence type="ECO:0000256" key="5">
    <source>
        <dbReference type="ARBA" id="ARBA00022679"/>
    </source>
</evidence>
<keyword evidence="5" id="KW-0808">Transferase</keyword>
<organism evidence="16 17">
    <name type="scientific">Zea mays</name>
    <name type="common">Maize</name>
    <dbReference type="NCBI Taxonomy" id="4577"/>
    <lineage>
        <taxon>Eukaryota</taxon>
        <taxon>Viridiplantae</taxon>
        <taxon>Streptophyta</taxon>
        <taxon>Embryophyta</taxon>
        <taxon>Tracheophyta</taxon>
        <taxon>Spermatophyta</taxon>
        <taxon>Magnoliopsida</taxon>
        <taxon>Liliopsida</taxon>
        <taxon>Poales</taxon>
        <taxon>Poaceae</taxon>
        <taxon>PACMAD clade</taxon>
        <taxon>Panicoideae</taxon>
        <taxon>Andropogonodae</taxon>
        <taxon>Andropogoneae</taxon>
        <taxon>Tripsacinae</taxon>
        <taxon>Zea</taxon>
    </lineage>
</organism>